<evidence type="ECO:0000313" key="4">
    <source>
        <dbReference type="EMBL" id="RHC03655.1"/>
    </source>
</evidence>
<dbReference type="InterPro" id="IPR010724">
    <property type="entry name" value="RepA_N"/>
</dbReference>
<sequence length="357" mass="41576">MKENISFEFIRFDNKMEANIYYRIPKILFESKVFEDLSTDAKYLYSFMLDRVSLSSKNKWIDPDGRVYIIYTVKQVCEILKCGKDKASKLLAELDSENGIGLIERVRRGLCKPNKIYVKDIVVRKDHVDKKESATSENATSGGRFNRLQEVEKTEIMNSEIYTTQGGKNRCQEIVKVDTTNNDNIKTYNIKMDKSDQDNSNHHSIKGTAQTEEDDTYNRYEQLVKQQIEYEYAVRECQKNEVAYINAMVAIIAKLFCWPSRHVRINGTECSYAYVKKKLSLITKDHIMYVVEQLRKCCPDISNIYNYLLVCMLRAVDTIDSYYTAQVNHDMNTGNFADEPDVSDKGQENEELLPWMR</sequence>
<gene>
    <name evidence="4" type="ORF">DW859_14420</name>
</gene>
<name>A0A454HEI3_9FIRM</name>
<comment type="caution">
    <text evidence="4">The sequence shown here is derived from an EMBL/GenBank/DDBJ whole genome shotgun (WGS) entry which is preliminary data.</text>
</comment>
<evidence type="ECO:0000259" key="3">
    <source>
        <dbReference type="Pfam" id="PF19481"/>
    </source>
</evidence>
<proteinExistence type="predicted"/>
<feature type="domain" description="DUF6017" evidence="3">
    <location>
        <begin position="216"/>
        <end position="334"/>
    </location>
</feature>
<accession>A0A454HEI3</accession>
<dbReference type="Pfam" id="PF19481">
    <property type="entry name" value="DUF6017"/>
    <property type="match status" value="1"/>
</dbReference>
<feature type="region of interest" description="Disordered" evidence="1">
    <location>
        <begin position="193"/>
        <end position="212"/>
    </location>
</feature>
<feature type="domain" description="Replication initiator A N-terminal" evidence="2">
    <location>
        <begin position="21"/>
        <end position="94"/>
    </location>
</feature>
<evidence type="ECO:0000313" key="5">
    <source>
        <dbReference type="Proteomes" id="UP000265808"/>
    </source>
</evidence>
<dbReference type="InterPro" id="IPR046059">
    <property type="entry name" value="DUF6017"/>
</dbReference>
<dbReference type="EMBL" id="QSHL01000013">
    <property type="protein sequence ID" value="RHC03655.1"/>
    <property type="molecule type" value="Genomic_DNA"/>
</dbReference>
<feature type="region of interest" description="Disordered" evidence="1">
    <location>
        <begin position="334"/>
        <end position="357"/>
    </location>
</feature>
<organism evidence="4 5">
    <name type="scientific">Blautia obeum</name>
    <dbReference type="NCBI Taxonomy" id="40520"/>
    <lineage>
        <taxon>Bacteria</taxon>
        <taxon>Bacillati</taxon>
        <taxon>Bacillota</taxon>
        <taxon>Clostridia</taxon>
        <taxon>Lachnospirales</taxon>
        <taxon>Lachnospiraceae</taxon>
        <taxon>Blautia</taxon>
    </lineage>
</organism>
<dbReference type="Pfam" id="PF06970">
    <property type="entry name" value="RepA_N"/>
    <property type="match status" value="1"/>
</dbReference>
<dbReference type="AlphaFoldDB" id="A0A454HEI3"/>
<dbReference type="Proteomes" id="UP000265808">
    <property type="component" value="Unassembled WGS sequence"/>
</dbReference>
<protein>
    <submittedName>
        <fullName evidence="4">Uncharacterized protein</fullName>
    </submittedName>
</protein>
<evidence type="ECO:0000259" key="2">
    <source>
        <dbReference type="Pfam" id="PF06970"/>
    </source>
</evidence>
<reference evidence="4 5" key="1">
    <citation type="submission" date="2018-08" db="EMBL/GenBank/DDBJ databases">
        <title>A genome reference for cultivated species of the human gut microbiota.</title>
        <authorList>
            <person name="Zou Y."/>
            <person name="Xue W."/>
            <person name="Luo G."/>
        </authorList>
    </citation>
    <scope>NUCLEOTIDE SEQUENCE [LARGE SCALE GENOMIC DNA]</scope>
    <source>
        <strain evidence="4 5">AM37-4AC</strain>
    </source>
</reference>
<evidence type="ECO:0000256" key="1">
    <source>
        <dbReference type="SAM" id="MobiDB-lite"/>
    </source>
</evidence>
<dbReference type="RefSeq" id="WP_117998214.1">
    <property type="nucleotide sequence ID" value="NZ_JBCJBW010000048.1"/>
</dbReference>